<evidence type="ECO:0000256" key="7">
    <source>
        <dbReference type="ARBA" id="ARBA00022764"/>
    </source>
</evidence>
<evidence type="ECO:0000313" key="17">
    <source>
        <dbReference type="EMBL" id="QDT92479.1"/>
    </source>
</evidence>
<dbReference type="PIRSF" id="PIRSF000294">
    <property type="entry name" value="Cytochrome-c_peroxidase"/>
    <property type="match status" value="1"/>
</dbReference>
<feature type="binding site" description="axial binding residue" evidence="14">
    <location>
        <position position="313"/>
    </location>
    <ligand>
        <name>heme c</name>
        <dbReference type="ChEBI" id="CHEBI:61717"/>
        <label>2</label>
    </ligand>
    <ligandPart>
        <name>Fe</name>
        <dbReference type="ChEBI" id="CHEBI:18248"/>
    </ligandPart>
</feature>
<evidence type="ECO:0000256" key="9">
    <source>
        <dbReference type="ARBA" id="ARBA00023002"/>
    </source>
</evidence>
<dbReference type="PANTHER" id="PTHR30600:SF7">
    <property type="entry name" value="CYTOCHROME C PEROXIDASE-RELATED"/>
    <property type="match status" value="1"/>
</dbReference>
<gene>
    <name evidence="17" type="primary">ccp_2</name>
    <name evidence="17" type="ORF">Pan161_41460</name>
</gene>
<dbReference type="SUPFAM" id="SSF46626">
    <property type="entry name" value="Cytochrome c"/>
    <property type="match status" value="2"/>
</dbReference>
<evidence type="ECO:0000256" key="3">
    <source>
        <dbReference type="ARBA" id="ARBA00022448"/>
    </source>
</evidence>
<keyword evidence="10 14" id="KW-0408">Iron</keyword>
<dbReference type="Pfam" id="PF03150">
    <property type="entry name" value="CCP_MauG"/>
    <property type="match status" value="1"/>
</dbReference>
<dbReference type="GO" id="GO:0020037">
    <property type="term" value="F:heme binding"/>
    <property type="evidence" value="ECO:0007669"/>
    <property type="project" value="InterPro"/>
</dbReference>
<dbReference type="InterPro" id="IPR004852">
    <property type="entry name" value="Di-haem_cyt_c_peroxidsae"/>
</dbReference>
<keyword evidence="9 17" id="KW-0560">Oxidoreductase</keyword>
<dbReference type="Pfam" id="PF21419">
    <property type="entry name" value="RoxA-like_Cyt-c"/>
    <property type="match status" value="1"/>
</dbReference>
<feature type="binding site" description="covalent" evidence="13">
    <location>
        <position position="80"/>
    </location>
    <ligand>
        <name>heme c</name>
        <dbReference type="ChEBI" id="CHEBI:61717"/>
        <label>1</label>
    </ligand>
</feature>
<feature type="domain" description="Cytochrome c" evidence="16">
    <location>
        <begin position="212"/>
        <end position="338"/>
    </location>
</feature>
<dbReference type="InterPro" id="IPR026259">
    <property type="entry name" value="MauG/Cytc_peroxidase"/>
</dbReference>
<dbReference type="Proteomes" id="UP000316855">
    <property type="component" value="Chromosome"/>
</dbReference>
<comment type="PTM">
    <text evidence="13">Binds 2 heme groups per subunit.</text>
</comment>
<proteinExistence type="predicted"/>
<dbReference type="GO" id="GO:0009055">
    <property type="term" value="F:electron transfer activity"/>
    <property type="evidence" value="ECO:0007669"/>
    <property type="project" value="InterPro"/>
</dbReference>
<feature type="binding site" description="covalent" evidence="13">
    <location>
        <position position="229"/>
    </location>
    <ligand>
        <name>heme c</name>
        <dbReference type="ChEBI" id="CHEBI:61717"/>
        <label>2</label>
    </ligand>
</feature>
<name>A0A517VHI7_9PLAN</name>
<keyword evidence="18" id="KW-1185">Reference proteome</keyword>
<keyword evidence="4 13" id="KW-0349">Heme</keyword>
<evidence type="ECO:0000256" key="10">
    <source>
        <dbReference type="ARBA" id="ARBA00023004"/>
    </source>
</evidence>
<feature type="binding site" description="covalent" evidence="13">
    <location>
        <position position="226"/>
    </location>
    <ligand>
        <name>heme c</name>
        <dbReference type="ChEBI" id="CHEBI:61717"/>
        <label>2</label>
    </ligand>
</feature>
<evidence type="ECO:0000256" key="14">
    <source>
        <dbReference type="PIRSR" id="PIRSR000294-2"/>
    </source>
</evidence>
<keyword evidence="3" id="KW-0813">Transport</keyword>
<evidence type="ECO:0000256" key="1">
    <source>
        <dbReference type="ARBA" id="ARBA00004418"/>
    </source>
</evidence>
<feature type="domain" description="Cytochrome c" evidence="16">
    <location>
        <begin position="58"/>
        <end position="186"/>
    </location>
</feature>
<keyword evidence="6" id="KW-0732">Signal</keyword>
<dbReference type="Gene3D" id="1.10.760.10">
    <property type="entry name" value="Cytochrome c-like domain"/>
    <property type="match status" value="2"/>
</dbReference>
<dbReference type="OrthoDB" id="9772811at2"/>
<dbReference type="GO" id="GO:0046872">
    <property type="term" value="F:metal ion binding"/>
    <property type="evidence" value="ECO:0007669"/>
    <property type="project" value="UniProtKB-KW"/>
</dbReference>
<evidence type="ECO:0000256" key="15">
    <source>
        <dbReference type="SAM" id="MobiDB-lite"/>
    </source>
</evidence>
<feature type="binding site" description="covalent" evidence="13">
    <location>
        <position position="83"/>
    </location>
    <ligand>
        <name>heme c</name>
        <dbReference type="ChEBI" id="CHEBI:61717"/>
        <label>1</label>
    </ligand>
</feature>
<dbReference type="FunFam" id="1.10.760.10:FF:000019">
    <property type="entry name" value="Di-heme cytochrome C peroxidase"/>
    <property type="match status" value="1"/>
</dbReference>
<feature type="binding site" description="axial binding residue" evidence="14">
    <location>
        <position position="230"/>
    </location>
    <ligand>
        <name>heme c</name>
        <dbReference type="ChEBI" id="CHEBI:61717"/>
        <label>2</label>
    </ligand>
    <ligandPart>
        <name>Fe</name>
        <dbReference type="ChEBI" id="CHEBI:18248"/>
    </ligandPart>
</feature>
<evidence type="ECO:0000313" key="18">
    <source>
        <dbReference type="Proteomes" id="UP000316855"/>
    </source>
</evidence>
<evidence type="ECO:0000256" key="4">
    <source>
        <dbReference type="ARBA" id="ARBA00022617"/>
    </source>
</evidence>
<comment type="cofactor">
    <cofactor evidence="13">
        <name>heme</name>
        <dbReference type="ChEBI" id="CHEBI:30413"/>
    </cofactor>
    <text evidence="13">Binds 2 heme groups.</text>
</comment>
<evidence type="ECO:0000256" key="11">
    <source>
        <dbReference type="ARBA" id="ARBA00058991"/>
    </source>
</evidence>
<evidence type="ECO:0000256" key="6">
    <source>
        <dbReference type="ARBA" id="ARBA00022729"/>
    </source>
</evidence>
<keyword evidence="5 14" id="KW-0479">Metal-binding</keyword>
<dbReference type="InterPro" id="IPR051395">
    <property type="entry name" value="Cytochrome_c_Peroxidase/MauG"/>
</dbReference>
<dbReference type="GO" id="GO:0004130">
    <property type="term" value="F:cytochrome-c peroxidase activity"/>
    <property type="evidence" value="ECO:0007669"/>
    <property type="project" value="TreeGrafter"/>
</dbReference>
<comment type="function">
    <text evidence="11">Involved in methylamine metabolism. Essential for the maturation of the beta subunit of MADH, presumably via a step in the biosynthesis of tryptophan tryptophylquinone (TTQ), the cofactor of MADH.</text>
</comment>
<keyword evidence="8" id="KW-0249">Electron transport</keyword>
<dbReference type="InterPro" id="IPR036909">
    <property type="entry name" value="Cyt_c-like_dom_sf"/>
</dbReference>
<reference evidence="17 18" key="1">
    <citation type="submission" date="2019-02" db="EMBL/GenBank/DDBJ databases">
        <title>Deep-cultivation of Planctomycetes and their phenomic and genomic characterization uncovers novel biology.</title>
        <authorList>
            <person name="Wiegand S."/>
            <person name="Jogler M."/>
            <person name="Boedeker C."/>
            <person name="Pinto D."/>
            <person name="Vollmers J."/>
            <person name="Rivas-Marin E."/>
            <person name="Kohn T."/>
            <person name="Peeters S.H."/>
            <person name="Heuer A."/>
            <person name="Rast P."/>
            <person name="Oberbeckmann S."/>
            <person name="Bunk B."/>
            <person name="Jeske O."/>
            <person name="Meyerdierks A."/>
            <person name="Storesund J.E."/>
            <person name="Kallscheuer N."/>
            <person name="Luecker S."/>
            <person name="Lage O.M."/>
            <person name="Pohl T."/>
            <person name="Merkel B.J."/>
            <person name="Hornburger P."/>
            <person name="Mueller R.-W."/>
            <person name="Bruemmer F."/>
            <person name="Labrenz M."/>
            <person name="Spormann A.M."/>
            <person name="Op den Camp H."/>
            <person name="Overmann J."/>
            <person name="Amann R."/>
            <person name="Jetten M.S.M."/>
            <person name="Mascher T."/>
            <person name="Medema M.H."/>
            <person name="Devos D.P."/>
            <person name="Kaster A.-K."/>
            <person name="Ovreas L."/>
            <person name="Rohde M."/>
            <person name="Galperin M.Y."/>
            <person name="Jogler C."/>
        </authorList>
    </citation>
    <scope>NUCLEOTIDE SEQUENCE [LARGE SCALE GENOMIC DNA]</scope>
    <source>
        <strain evidence="17 18">Pan161</strain>
    </source>
</reference>
<organism evidence="17 18">
    <name type="scientific">Gimesia algae</name>
    <dbReference type="NCBI Taxonomy" id="2527971"/>
    <lineage>
        <taxon>Bacteria</taxon>
        <taxon>Pseudomonadati</taxon>
        <taxon>Planctomycetota</taxon>
        <taxon>Planctomycetia</taxon>
        <taxon>Planctomycetales</taxon>
        <taxon>Planctomycetaceae</taxon>
        <taxon>Gimesia</taxon>
    </lineage>
</organism>
<feature type="region of interest" description="Disordered" evidence="15">
    <location>
        <begin position="345"/>
        <end position="368"/>
    </location>
</feature>
<evidence type="ECO:0000256" key="8">
    <source>
        <dbReference type="ARBA" id="ARBA00022982"/>
    </source>
</evidence>
<evidence type="ECO:0000256" key="2">
    <source>
        <dbReference type="ARBA" id="ARBA00004856"/>
    </source>
</evidence>
<dbReference type="KEGG" id="gax:Pan161_41460"/>
<evidence type="ECO:0000256" key="13">
    <source>
        <dbReference type="PIRSR" id="PIRSR000294-1"/>
    </source>
</evidence>
<comment type="pathway">
    <text evidence="2">One-carbon metabolism; methylamine degradation.</text>
</comment>
<dbReference type="GO" id="GO:0042597">
    <property type="term" value="C:periplasmic space"/>
    <property type="evidence" value="ECO:0007669"/>
    <property type="project" value="UniProtKB-SubCell"/>
</dbReference>
<dbReference type="EMBL" id="CP036343">
    <property type="protein sequence ID" value="QDT92479.1"/>
    <property type="molecule type" value="Genomic_DNA"/>
</dbReference>
<keyword evidence="7" id="KW-0574">Periplasm</keyword>
<dbReference type="RefSeq" id="WP_145230186.1">
    <property type="nucleotide sequence ID" value="NZ_CP036343.1"/>
</dbReference>
<accession>A0A517VHI7</accession>
<evidence type="ECO:0000256" key="12">
    <source>
        <dbReference type="ARBA" id="ARBA00073576"/>
    </source>
</evidence>
<sequence length="368" mass="40207">MNFARTNTLKLFAIGLALIQGIDSSAQTSTQKTVNIGNTWQALPVKASSPEDNPTTQEKVELGKKLFFDPRLSLTGTVSCNTCHNLMEGGDDGRSTSMGIHGRLGPRNAPTVWNSVFQNSQFWDGRSMSLEDQARGPIVAGPEMGMPAHKNAVDRIAAIPGYQAAFSRVFKSEEPVTIDNAVKAIAAFERTLITPNSAYDRFVHGNKSAMNEKQLQGMKLFDSIGCTECHSGPAFNGWEIGSTTPMFEEFPRNAKNPLVKHFGLNKDLGRFKATKNVADKHHYKVPTLRNITLTAPYLHNGAVPTLAETVRVMSETQLDAQISDTEVSSIVEFLTALEGEFPELTLPRLPSRSGQSVLDDQEPAAKTE</sequence>
<dbReference type="PROSITE" id="PS51007">
    <property type="entry name" value="CYTC"/>
    <property type="match status" value="2"/>
</dbReference>
<feature type="binding site" description="axial binding residue" evidence="14">
    <location>
        <position position="84"/>
    </location>
    <ligand>
        <name>heme c</name>
        <dbReference type="ChEBI" id="CHEBI:61717"/>
        <label>1</label>
    </ligand>
    <ligandPart>
        <name>Fe</name>
        <dbReference type="ChEBI" id="CHEBI:18248"/>
    </ligandPart>
</feature>
<keyword evidence="17" id="KW-0575">Peroxidase</keyword>
<dbReference type="AlphaFoldDB" id="A0A517VHI7"/>
<comment type="subcellular location">
    <subcellularLocation>
        <location evidence="1">Periplasm</location>
    </subcellularLocation>
</comment>
<evidence type="ECO:0000256" key="5">
    <source>
        <dbReference type="ARBA" id="ARBA00022723"/>
    </source>
</evidence>
<protein>
    <recommendedName>
        <fullName evidence="12">Methylamine utilization protein MauG</fullName>
    </recommendedName>
</protein>
<dbReference type="InterPro" id="IPR009056">
    <property type="entry name" value="Cyt_c-like_dom"/>
</dbReference>
<dbReference type="PANTHER" id="PTHR30600">
    <property type="entry name" value="CYTOCHROME C PEROXIDASE-RELATED"/>
    <property type="match status" value="1"/>
</dbReference>
<evidence type="ECO:0000259" key="16">
    <source>
        <dbReference type="PROSITE" id="PS51007"/>
    </source>
</evidence>